<comment type="caution">
    <text evidence="1">The sequence shown here is derived from an EMBL/GenBank/DDBJ whole genome shotgun (WGS) entry which is preliminary data.</text>
</comment>
<gene>
    <name evidence="1" type="ORF">CEXT_32891</name>
</gene>
<dbReference type="AlphaFoldDB" id="A0AAV4SRC4"/>
<keyword evidence="2" id="KW-1185">Reference proteome</keyword>
<sequence length="105" mass="11283">MGSICSSQNAQSIFNFSLCVVQHARHNLINGMCNYVADITSIMYRCSETYMFDIASKKSIEVTGIAGGPSSLSISMVGHQPVGISYLATKDVTAQTVQAGQGKWE</sequence>
<dbReference type="EMBL" id="BPLR01009995">
    <property type="protein sequence ID" value="GIY36007.1"/>
    <property type="molecule type" value="Genomic_DNA"/>
</dbReference>
<name>A0AAV4SRC4_CAEEX</name>
<organism evidence="1 2">
    <name type="scientific">Caerostris extrusa</name>
    <name type="common">Bark spider</name>
    <name type="synonym">Caerostris bankana</name>
    <dbReference type="NCBI Taxonomy" id="172846"/>
    <lineage>
        <taxon>Eukaryota</taxon>
        <taxon>Metazoa</taxon>
        <taxon>Ecdysozoa</taxon>
        <taxon>Arthropoda</taxon>
        <taxon>Chelicerata</taxon>
        <taxon>Arachnida</taxon>
        <taxon>Araneae</taxon>
        <taxon>Araneomorphae</taxon>
        <taxon>Entelegynae</taxon>
        <taxon>Araneoidea</taxon>
        <taxon>Araneidae</taxon>
        <taxon>Caerostris</taxon>
    </lineage>
</organism>
<dbReference type="Proteomes" id="UP001054945">
    <property type="component" value="Unassembled WGS sequence"/>
</dbReference>
<protein>
    <submittedName>
        <fullName evidence="1">Uncharacterized protein</fullName>
    </submittedName>
</protein>
<reference evidence="1 2" key="1">
    <citation type="submission" date="2021-06" db="EMBL/GenBank/DDBJ databases">
        <title>Caerostris extrusa draft genome.</title>
        <authorList>
            <person name="Kono N."/>
            <person name="Arakawa K."/>
        </authorList>
    </citation>
    <scope>NUCLEOTIDE SEQUENCE [LARGE SCALE GENOMIC DNA]</scope>
</reference>
<proteinExistence type="predicted"/>
<evidence type="ECO:0000313" key="2">
    <source>
        <dbReference type="Proteomes" id="UP001054945"/>
    </source>
</evidence>
<accession>A0AAV4SRC4</accession>
<evidence type="ECO:0000313" key="1">
    <source>
        <dbReference type="EMBL" id="GIY36007.1"/>
    </source>
</evidence>